<dbReference type="SMART" id="SM00355">
    <property type="entry name" value="ZnF_C2H2"/>
    <property type="match status" value="6"/>
</dbReference>
<feature type="domain" description="C2H2-type" evidence="12">
    <location>
        <begin position="288"/>
        <end position="315"/>
    </location>
</feature>
<evidence type="ECO:0000256" key="9">
    <source>
        <dbReference type="ARBA" id="ARBA00023163"/>
    </source>
</evidence>
<dbReference type="GO" id="GO:0005634">
    <property type="term" value="C:nucleus"/>
    <property type="evidence" value="ECO:0007669"/>
    <property type="project" value="UniProtKB-SubCell"/>
</dbReference>
<dbReference type="PROSITE" id="PS50157">
    <property type="entry name" value="ZINC_FINGER_C2H2_2"/>
    <property type="match status" value="5"/>
</dbReference>
<protein>
    <submittedName>
        <fullName evidence="13">Zinc finger protein 287</fullName>
    </submittedName>
</protein>
<dbReference type="PANTHER" id="PTHR23235:SF178">
    <property type="entry name" value="C2H2-TYPE DOMAIN-CONTAINING PROTEIN-RELATED"/>
    <property type="match status" value="1"/>
</dbReference>
<comment type="similarity">
    <text evidence="2">Belongs to the krueppel C2H2-type zinc-finger protein family.</text>
</comment>
<dbReference type="Pfam" id="PF00096">
    <property type="entry name" value="zf-C2H2"/>
    <property type="match status" value="5"/>
</dbReference>
<dbReference type="GO" id="GO:0000978">
    <property type="term" value="F:RNA polymerase II cis-regulatory region sequence-specific DNA binding"/>
    <property type="evidence" value="ECO:0007669"/>
    <property type="project" value="TreeGrafter"/>
</dbReference>
<proteinExistence type="inferred from homology"/>
<comment type="subcellular location">
    <subcellularLocation>
        <location evidence="1">Nucleus</location>
    </subcellularLocation>
</comment>
<evidence type="ECO:0000313" key="14">
    <source>
        <dbReference type="Proteomes" id="UP000762676"/>
    </source>
</evidence>
<dbReference type="FunFam" id="3.30.160.60:FF:000070">
    <property type="entry name" value="zinc finger protein 689 isoform X1"/>
    <property type="match status" value="1"/>
</dbReference>
<dbReference type="InterPro" id="IPR036236">
    <property type="entry name" value="Znf_C2H2_sf"/>
</dbReference>
<feature type="domain" description="C2H2-type" evidence="12">
    <location>
        <begin position="232"/>
        <end position="259"/>
    </location>
</feature>
<evidence type="ECO:0000256" key="10">
    <source>
        <dbReference type="ARBA" id="ARBA00023242"/>
    </source>
</evidence>
<keyword evidence="14" id="KW-1185">Reference proteome</keyword>
<feature type="domain" description="C2H2-type" evidence="12">
    <location>
        <begin position="260"/>
        <end position="287"/>
    </location>
</feature>
<comment type="caution">
    <text evidence="13">The sequence shown here is derived from an EMBL/GenBank/DDBJ whole genome shotgun (WGS) entry which is preliminary data.</text>
</comment>
<evidence type="ECO:0000256" key="2">
    <source>
        <dbReference type="ARBA" id="ARBA00006991"/>
    </source>
</evidence>
<dbReference type="EMBL" id="BMAT01009352">
    <property type="protein sequence ID" value="GFS04788.1"/>
    <property type="molecule type" value="Genomic_DNA"/>
</dbReference>
<evidence type="ECO:0000256" key="1">
    <source>
        <dbReference type="ARBA" id="ARBA00004123"/>
    </source>
</evidence>
<evidence type="ECO:0000256" key="6">
    <source>
        <dbReference type="ARBA" id="ARBA00022833"/>
    </source>
</evidence>
<accession>A0AAV4I2X1</accession>
<feature type="domain" description="C2H2-type" evidence="12">
    <location>
        <begin position="316"/>
        <end position="343"/>
    </location>
</feature>
<dbReference type="Proteomes" id="UP000762676">
    <property type="component" value="Unassembled WGS sequence"/>
</dbReference>
<evidence type="ECO:0000256" key="8">
    <source>
        <dbReference type="ARBA" id="ARBA00023125"/>
    </source>
</evidence>
<evidence type="ECO:0000256" key="4">
    <source>
        <dbReference type="ARBA" id="ARBA00022737"/>
    </source>
</evidence>
<keyword evidence="3" id="KW-0479">Metal-binding</keyword>
<evidence type="ECO:0000256" key="11">
    <source>
        <dbReference type="PROSITE-ProRule" id="PRU00042"/>
    </source>
</evidence>
<dbReference type="PANTHER" id="PTHR23235">
    <property type="entry name" value="KRUEPPEL-LIKE TRANSCRIPTION FACTOR"/>
    <property type="match status" value="1"/>
</dbReference>
<evidence type="ECO:0000313" key="13">
    <source>
        <dbReference type="EMBL" id="GFS04788.1"/>
    </source>
</evidence>
<dbReference type="Gene3D" id="3.30.160.60">
    <property type="entry name" value="Classic Zinc Finger"/>
    <property type="match status" value="5"/>
</dbReference>
<dbReference type="FunFam" id="3.30.160.60:FF:000478">
    <property type="entry name" value="Zinc finger protein 133"/>
    <property type="match status" value="1"/>
</dbReference>
<gene>
    <name evidence="13" type="ORF">ElyMa_004665700</name>
</gene>
<evidence type="ECO:0000256" key="5">
    <source>
        <dbReference type="ARBA" id="ARBA00022771"/>
    </source>
</evidence>
<keyword evidence="6" id="KW-0862">Zinc</keyword>
<keyword evidence="9" id="KW-0804">Transcription</keyword>
<dbReference type="AlphaFoldDB" id="A0AAV4I2X1"/>
<evidence type="ECO:0000259" key="12">
    <source>
        <dbReference type="PROSITE" id="PS50157"/>
    </source>
</evidence>
<keyword evidence="5 11" id="KW-0863">Zinc-finger</keyword>
<keyword evidence="4" id="KW-0677">Repeat</keyword>
<keyword evidence="8" id="KW-0238">DNA-binding</keyword>
<dbReference type="InterPro" id="IPR013087">
    <property type="entry name" value="Znf_C2H2_type"/>
</dbReference>
<name>A0AAV4I2X1_9GAST</name>
<keyword evidence="10" id="KW-0539">Nucleus</keyword>
<evidence type="ECO:0000256" key="7">
    <source>
        <dbReference type="ARBA" id="ARBA00023015"/>
    </source>
</evidence>
<keyword evidence="7" id="KW-0805">Transcription regulation</keyword>
<organism evidence="13 14">
    <name type="scientific">Elysia marginata</name>
    <dbReference type="NCBI Taxonomy" id="1093978"/>
    <lineage>
        <taxon>Eukaryota</taxon>
        <taxon>Metazoa</taxon>
        <taxon>Spiralia</taxon>
        <taxon>Lophotrochozoa</taxon>
        <taxon>Mollusca</taxon>
        <taxon>Gastropoda</taxon>
        <taxon>Heterobranchia</taxon>
        <taxon>Euthyneura</taxon>
        <taxon>Panpulmonata</taxon>
        <taxon>Sacoglossa</taxon>
        <taxon>Placobranchoidea</taxon>
        <taxon>Plakobranchidae</taxon>
        <taxon>Elysia</taxon>
    </lineage>
</organism>
<dbReference type="FunFam" id="3.30.160.60:FF:002343">
    <property type="entry name" value="Zinc finger protein 33A"/>
    <property type="match status" value="1"/>
</dbReference>
<sequence length="371" mass="42387">MRNLDKDLHKRNVYCGVSNATSLGTQTQRIVGIKLPWTFDSKDRLSSSPSTVPMDLENLQQDSDSKGPFLCFWCPFVYFQREDREKHVKHSHREEYAKLQKEKYSKHLNCLKVSETSVVITSSSSEKFSNGSECSSFEHANLSEITDKPNEKRGCLNVNKSELAENKLFNFKRKSSHGNFCKKTGLNQISLTEQNVKNQSQNSTLQNKPKINEKVNSPCLSTRIVDKLFKSDVCGITGKGFSHSYNLTKHMKIHNGVKPYECNLCGKGFSNSYHFTYHKRTHSGEKPFKCDVCGKGFSQSGDLSNHKRTHSGEKPYKCDVCGKGFCQSGDLSRHKRIHSGEKPYKCDVCGKEFRHRYHLTTHKRTHSREKP</sequence>
<dbReference type="FunFam" id="3.30.160.60:FF:000290">
    <property type="entry name" value="Zinc finger protein 697 isoform X1"/>
    <property type="match status" value="1"/>
</dbReference>
<dbReference type="GO" id="GO:0008270">
    <property type="term" value="F:zinc ion binding"/>
    <property type="evidence" value="ECO:0007669"/>
    <property type="project" value="UniProtKB-KW"/>
</dbReference>
<dbReference type="SUPFAM" id="SSF57667">
    <property type="entry name" value="beta-beta-alpha zinc fingers"/>
    <property type="match status" value="3"/>
</dbReference>
<evidence type="ECO:0000256" key="3">
    <source>
        <dbReference type="ARBA" id="ARBA00022723"/>
    </source>
</evidence>
<dbReference type="GO" id="GO:0000981">
    <property type="term" value="F:DNA-binding transcription factor activity, RNA polymerase II-specific"/>
    <property type="evidence" value="ECO:0007669"/>
    <property type="project" value="TreeGrafter"/>
</dbReference>
<dbReference type="PROSITE" id="PS00028">
    <property type="entry name" value="ZINC_FINGER_C2H2_1"/>
    <property type="match status" value="5"/>
</dbReference>
<feature type="domain" description="C2H2-type" evidence="12">
    <location>
        <begin position="344"/>
        <end position="371"/>
    </location>
</feature>
<reference evidence="13 14" key="1">
    <citation type="journal article" date="2021" name="Elife">
        <title>Chloroplast acquisition without the gene transfer in kleptoplastic sea slugs, Plakobranchus ocellatus.</title>
        <authorList>
            <person name="Maeda T."/>
            <person name="Takahashi S."/>
            <person name="Yoshida T."/>
            <person name="Shimamura S."/>
            <person name="Takaki Y."/>
            <person name="Nagai Y."/>
            <person name="Toyoda A."/>
            <person name="Suzuki Y."/>
            <person name="Arimoto A."/>
            <person name="Ishii H."/>
            <person name="Satoh N."/>
            <person name="Nishiyama T."/>
            <person name="Hasebe M."/>
            <person name="Maruyama T."/>
            <person name="Minagawa J."/>
            <person name="Obokata J."/>
            <person name="Shigenobu S."/>
        </authorList>
    </citation>
    <scope>NUCLEOTIDE SEQUENCE [LARGE SCALE GENOMIC DNA]</scope>
</reference>